<evidence type="ECO:0000313" key="2">
    <source>
        <dbReference type="EMBL" id="GBM68384.1"/>
    </source>
</evidence>
<evidence type="ECO:0000256" key="1">
    <source>
        <dbReference type="SAM" id="MobiDB-lite"/>
    </source>
</evidence>
<gene>
    <name evidence="2" type="ORF">AVEN_210457_1</name>
</gene>
<dbReference type="Proteomes" id="UP000499080">
    <property type="component" value="Unassembled WGS sequence"/>
</dbReference>
<protein>
    <submittedName>
        <fullName evidence="2">Uncharacterized protein</fullName>
    </submittedName>
</protein>
<dbReference type="AlphaFoldDB" id="A0A4Y2HSH4"/>
<accession>A0A4Y2HSH4</accession>
<keyword evidence="3" id="KW-1185">Reference proteome</keyword>
<feature type="region of interest" description="Disordered" evidence="1">
    <location>
        <begin position="21"/>
        <end position="41"/>
    </location>
</feature>
<proteinExistence type="predicted"/>
<dbReference type="EMBL" id="BGPR01002138">
    <property type="protein sequence ID" value="GBM68384.1"/>
    <property type="molecule type" value="Genomic_DNA"/>
</dbReference>
<comment type="caution">
    <text evidence="2">The sequence shown here is derived from an EMBL/GenBank/DDBJ whole genome shotgun (WGS) entry which is preliminary data.</text>
</comment>
<name>A0A4Y2HSH4_ARAVE</name>
<organism evidence="2 3">
    <name type="scientific">Araneus ventricosus</name>
    <name type="common">Orbweaver spider</name>
    <name type="synonym">Epeira ventricosa</name>
    <dbReference type="NCBI Taxonomy" id="182803"/>
    <lineage>
        <taxon>Eukaryota</taxon>
        <taxon>Metazoa</taxon>
        <taxon>Ecdysozoa</taxon>
        <taxon>Arthropoda</taxon>
        <taxon>Chelicerata</taxon>
        <taxon>Arachnida</taxon>
        <taxon>Araneae</taxon>
        <taxon>Araneomorphae</taxon>
        <taxon>Entelegynae</taxon>
        <taxon>Araneoidea</taxon>
        <taxon>Araneidae</taxon>
        <taxon>Araneus</taxon>
    </lineage>
</organism>
<reference evidence="2 3" key="1">
    <citation type="journal article" date="2019" name="Sci. Rep.">
        <title>Orb-weaving spider Araneus ventricosus genome elucidates the spidroin gene catalogue.</title>
        <authorList>
            <person name="Kono N."/>
            <person name="Nakamura H."/>
            <person name="Ohtoshi R."/>
            <person name="Moran D.A.P."/>
            <person name="Shinohara A."/>
            <person name="Yoshida Y."/>
            <person name="Fujiwara M."/>
            <person name="Mori M."/>
            <person name="Tomita M."/>
            <person name="Arakawa K."/>
        </authorList>
    </citation>
    <scope>NUCLEOTIDE SEQUENCE [LARGE SCALE GENOMIC DNA]</scope>
</reference>
<evidence type="ECO:0000313" key="3">
    <source>
        <dbReference type="Proteomes" id="UP000499080"/>
    </source>
</evidence>
<sequence>MPNQFQHVSIVLKALEKAGIDTKTKERPSSTKKIEDEEVDKKTMVHSRRTINIDGKAETLMHQVHALYSEGSGGLNPRNPDDPVMVSLNWCIWAAPIQRSHHWDKNG</sequence>